<dbReference type="PANTHER" id="PTHR42643">
    <property type="entry name" value="IONOTROPIC RECEPTOR 20A-RELATED"/>
    <property type="match status" value="1"/>
</dbReference>
<feature type="transmembrane region" description="Helical" evidence="9">
    <location>
        <begin position="725"/>
        <end position="744"/>
    </location>
</feature>
<name>A0A5N4B233_PHOPY</name>
<dbReference type="SUPFAM" id="SSF53850">
    <property type="entry name" value="Periplasmic binding protein-like II"/>
    <property type="match status" value="2"/>
</dbReference>
<evidence type="ECO:0000256" key="1">
    <source>
        <dbReference type="ARBA" id="ARBA00004651"/>
    </source>
</evidence>
<dbReference type="Gene3D" id="1.10.287.70">
    <property type="match status" value="1"/>
</dbReference>
<dbReference type="InterPro" id="IPR052192">
    <property type="entry name" value="Insect_Ionotropic_Sensory_Rcpt"/>
</dbReference>
<dbReference type="Pfam" id="PF00060">
    <property type="entry name" value="Lig_chan"/>
    <property type="match status" value="2"/>
</dbReference>
<evidence type="ECO:0000256" key="7">
    <source>
        <dbReference type="ARBA" id="ARBA00023170"/>
    </source>
</evidence>
<evidence type="ECO:0000313" key="12">
    <source>
        <dbReference type="EMBL" id="KAB0803669.1"/>
    </source>
</evidence>
<comment type="subcellular location">
    <subcellularLocation>
        <location evidence="1">Cell membrane</location>
        <topology evidence="1">Multi-pass membrane protein</topology>
    </subcellularLocation>
</comment>
<dbReference type="AlphaFoldDB" id="A0A5N4B233"/>
<feature type="transmembrane region" description="Helical" evidence="9">
    <location>
        <begin position="674"/>
        <end position="692"/>
    </location>
</feature>
<keyword evidence="8" id="KW-0325">Glycoprotein</keyword>
<feature type="transmembrane region" description="Helical" evidence="9">
    <location>
        <begin position="417"/>
        <end position="436"/>
    </location>
</feature>
<dbReference type="GO" id="GO:0050906">
    <property type="term" value="P:detection of stimulus involved in sensory perception"/>
    <property type="evidence" value="ECO:0007669"/>
    <property type="project" value="UniProtKB-ARBA"/>
</dbReference>
<proteinExistence type="inferred from homology"/>
<evidence type="ECO:0008006" key="14">
    <source>
        <dbReference type="Google" id="ProtNLM"/>
    </source>
</evidence>
<evidence type="ECO:0000256" key="3">
    <source>
        <dbReference type="ARBA" id="ARBA00022475"/>
    </source>
</evidence>
<dbReference type="PANTHER" id="PTHR42643:SF33">
    <property type="entry name" value="GLUTAMATE RECEPTOR 2-LIKE PROTEIN"/>
    <property type="match status" value="1"/>
</dbReference>
<feature type="domain" description="Ionotropic glutamate receptor C-terminal" evidence="10">
    <location>
        <begin position="415"/>
        <end position="683"/>
    </location>
</feature>
<sequence length="1022" mass="117022">MSSTRSWGYLLPNGEVDGLPKVLHEKRADFSHSIIIFKPYRLKVMDYGHGSWIMSTRMVTFTVLIFFFMVYQFYSCSIVSNLLLEPPRTIKTLEDLLKSKLEVGCEDTQYDRNYFAHNSCASSVIFNCDSKRDRVNLIKFFSLNNRRVALYDVADHNLTLSGVFFRDQSNLAVVVNGDCEETETFLQHCGKLDLFSHTYHWLVLGSHRDVIGKFENVDMFINADISVAISDEGKSKHTIFDVYNPAYKRGGNLVVSEVGCYTEEDGYKVQVKDIKYYRRRNMTGTMLKSVMVVPGRISTSLAEYLTNDEDRKNNTFSRFQNVVLHNCQEFFDYDVNMSLMASWGYLRPDGDVDGMLKEIKEKRIDFGNAPLLFKLYRLKIMDYGFGSWVMKSAFFFQHPKDTATSAEMYLHPLDSNVWFGILFIMALIIVILRVSLLHESNVLTQTEEETASDRSWTVLIIYTIGELGQQGFTNLPIIASTRIVTLTVLIFFFMVYQFYSCSIVSNLLLERPRTINTLEDLVNSKLGAGCEDSLYDKDYIATTTDPVALRLYDTKIKGPHNTTRFLPAHAGMDKVKAGGFAFHTQTSTAYPIIGAEFPEEAICQLAEVKMYATQTMYIPLPKRSPLKEMFNYCLAHQTEVGVMERLRNHWAARKPQCRDKTPYRKIEVGLDESYWALLVLGAGVFFGLLILSGEYCLKKVPFIFRHPRSTASSSKIYLQPLETNVWIGILLVIVLIIFILRITLVHEHKILRQRSKQGVQDRSWTMLFIYCIGELGQQGFSNLPTIASTRMVTFTVLIFFFMVYQFYSCSIVSNLLLEPPRTIKTLEDLLKSKLEVGCEDTQYDRNYFSTTTNPVAISLYNTKMKGSHNATNFFSAQVGMDKVKAGGFAFHSVTTTAYSIIETQFPEEAICQLAEIQMYAIETLYMTLPKGSPLKEMLNYCSVHQSEVGVMYRVKSYWDSCKPNCRDSTPYLKIEVGIEESYWALIVLGVGLVLALLFLVAEHGWKRWGHCVREKFSKRAFK</sequence>
<dbReference type="InterPro" id="IPR001320">
    <property type="entry name" value="Iontro_rcpt_C"/>
</dbReference>
<keyword evidence="13" id="KW-1185">Reference proteome</keyword>
<feature type="domain" description="Ionotropic receptor 75a N-terminal" evidence="11">
    <location>
        <begin position="113"/>
        <end position="291"/>
    </location>
</feature>
<dbReference type="Pfam" id="PF24576">
    <property type="entry name" value="IR75A_N"/>
    <property type="match status" value="1"/>
</dbReference>
<dbReference type="FunCoup" id="A0A5N4B233">
    <property type="interactions" value="10"/>
</dbReference>
<evidence type="ECO:0000259" key="11">
    <source>
        <dbReference type="Pfam" id="PF24576"/>
    </source>
</evidence>
<dbReference type="Gene3D" id="3.40.190.10">
    <property type="entry name" value="Periplasmic binding protein-like II"/>
    <property type="match status" value="3"/>
</dbReference>
<gene>
    <name evidence="12" type="ORF">PPYR_00639</name>
</gene>
<feature type="transmembrane region" description="Helical" evidence="9">
    <location>
        <begin position="982"/>
        <end position="1001"/>
    </location>
</feature>
<keyword evidence="3" id="KW-1003">Cell membrane</keyword>
<dbReference type="GO" id="GO:0005886">
    <property type="term" value="C:plasma membrane"/>
    <property type="evidence" value="ECO:0007669"/>
    <property type="project" value="UniProtKB-SubCell"/>
</dbReference>
<dbReference type="EMBL" id="VVIM01000001">
    <property type="protein sequence ID" value="KAB0803669.1"/>
    <property type="molecule type" value="Genomic_DNA"/>
</dbReference>
<evidence type="ECO:0000256" key="4">
    <source>
        <dbReference type="ARBA" id="ARBA00022692"/>
    </source>
</evidence>
<feature type="transmembrane region" description="Helical" evidence="9">
    <location>
        <begin position="792"/>
        <end position="817"/>
    </location>
</feature>
<feature type="transmembrane region" description="Helical" evidence="9">
    <location>
        <begin position="61"/>
        <end position="84"/>
    </location>
</feature>
<feature type="transmembrane region" description="Helical" evidence="9">
    <location>
        <begin position="483"/>
        <end position="509"/>
    </location>
</feature>
<protein>
    <recommendedName>
        <fullName evidence="14">Ionotropic glutamate receptor C-terminal domain-containing protein</fullName>
    </recommendedName>
</protein>
<dbReference type="Proteomes" id="UP000327044">
    <property type="component" value="Unassembled WGS sequence"/>
</dbReference>
<evidence type="ECO:0000256" key="9">
    <source>
        <dbReference type="SAM" id="Phobius"/>
    </source>
</evidence>
<evidence type="ECO:0000256" key="2">
    <source>
        <dbReference type="ARBA" id="ARBA00008685"/>
    </source>
</evidence>
<feature type="domain" description="Ionotropic glutamate receptor C-terminal" evidence="10">
    <location>
        <begin position="723"/>
        <end position="938"/>
    </location>
</feature>
<accession>A0A5N4B233</accession>
<comment type="caution">
    <text evidence="12">The sequence shown here is derived from an EMBL/GenBank/DDBJ whole genome shotgun (WGS) entry which is preliminary data.</text>
</comment>
<keyword evidence="6 9" id="KW-0472">Membrane</keyword>
<evidence type="ECO:0000256" key="6">
    <source>
        <dbReference type="ARBA" id="ARBA00023136"/>
    </source>
</evidence>
<dbReference type="InterPro" id="IPR057074">
    <property type="entry name" value="IR75A_N"/>
</dbReference>
<dbReference type="GO" id="GO:0015276">
    <property type="term" value="F:ligand-gated monoatomic ion channel activity"/>
    <property type="evidence" value="ECO:0007669"/>
    <property type="project" value="InterPro"/>
</dbReference>
<dbReference type="InParanoid" id="A0A5N4B233"/>
<comment type="similarity">
    <text evidence="2">Belongs to the glutamate-gated ion channel (TC 1.A.10.1) family.</text>
</comment>
<keyword evidence="5 9" id="KW-1133">Transmembrane helix</keyword>
<evidence type="ECO:0000313" key="13">
    <source>
        <dbReference type="Proteomes" id="UP000327044"/>
    </source>
</evidence>
<evidence type="ECO:0000259" key="10">
    <source>
        <dbReference type="Pfam" id="PF00060"/>
    </source>
</evidence>
<evidence type="ECO:0000256" key="5">
    <source>
        <dbReference type="ARBA" id="ARBA00022989"/>
    </source>
</evidence>
<keyword evidence="7" id="KW-0675">Receptor</keyword>
<evidence type="ECO:0000256" key="8">
    <source>
        <dbReference type="ARBA" id="ARBA00023180"/>
    </source>
</evidence>
<keyword evidence="4 9" id="KW-0812">Transmembrane</keyword>
<organism evidence="12 13">
    <name type="scientific">Photinus pyralis</name>
    <name type="common">Common eastern firefly</name>
    <name type="synonym">Lampyris pyralis</name>
    <dbReference type="NCBI Taxonomy" id="7054"/>
    <lineage>
        <taxon>Eukaryota</taxon>
        <taxon>Metazoa</taxon>
        <taxon>Ecdysozoa</taxon>
        <taxon>Arthropoda</taxon>
        <taxon>Hexapoda</taxon>
        <taxon>Insecta</taxon>
        <taxon>Pterygota</taxon>
        <taxon>Neoptera</taxon>
        <taxon>Endopterygota</taxon>
        <taxon>Coleoptera</taxon>
        <taxon>Polyphaga</taxon>
        <taxon>Elateriformia</taxon>
        <taxon>Elateroidea</taxon>
        <taxon>Lampyridae</taxon>
        <taxon>Lampyrinae</taxon>
        <taxon>Photinus</taxon>
    </lineage>
</organism>
<reference evidence="12 13" key="1">
    <citation type="journal article" date="2018" name="Elife">
        <title>Firefly genomes illuminate parallel origins of bioluminescence in beetles.</title>
        <authorList>
            <person name="Fallon T.R."/>
            <person name="Lower S.E."/>
            <person name="Chang C.H."/>
            <person name="Bessho-Uehara M."/>
            <person name="Martin G.J."/>
            <person name="Bewick A.J."/>
            <person name="Behringer M."/>
            <person name="Debat H.J."/>
            <person name="Wong I."/>
            <person name="Day J.C."/>
            <person name="Suvorov A."/>
            <person name="Silva C.J."/>
            <person name="Stanger-Hall K.F."/>
            <person name="Hall D.W."/>
            <person name="Schmitz R.J."/>
            <person name="Nelson D.R."/>
            <person name="Lewis S.M."/>
            <person name="Shigenobu S."/>
            <person name="Bybee S.M."/>
            <person name="Larracuente A.M."/>
            <person name="Oba Y."/>
            <person name="Weng J.K."/>
        </authorList>
    </citation>
    <scope>NUCLEOTIDE SEQUENCE [LARGE SCALE GENOMIC DNA]</scope>
    <source>
        <strain evidence="12">1611_PpyrPB1</strain>
        <tissue evidence="12">Whole body</tissue>
    </source>
</reference>